<proteinExistence type="predicted"/>
<evidence type="ECO:0000313" key="1">
    <source>
        <dbReference type="EMBL" id="WAS97216.1"/>
    </source>
</evidence>
<dbReference type="RefSeq" id="WP_269039579.1">
    <property type="nucleotide sequence ID" value="NZ_CP114040.1"/>
</dbReference>
<gene>
    <name evidence="1" type="ORF">O0S08_13795</name>
</gene>
<evidence type="ECO:0000313" key="2">
    <source>
        <dbReference type="Proteomes" id="UP001164459"/>
    </source>
</evidence>
<dbReference type="EMBL" id="CP114040">
    <property type="protein sequence ID" value="WAS97216.1"/>
    <property type="molecule type" value="Genomic_DNA"/>
</dbReference>
<keyword evidence="2" id="KW-1185">Reference proteome</keyword>
<organism evidence="1 2">
    <name type="scientific">Nannocystis punicea</name>
    <dbReference type="NCBI Taxonomy" id="2995304"/>
    <lineage>
        <taxon>Bacteria</taxon>
        <taxon>Pseudomonadati</taxon>
        <taxon>Myxococcota</taxon>
        <taxon>Polyangia</taxon>
        <taxon>Nannocystales</taxon>
        <taxon>Nannocystaceae</taxon>
        <taxon>Nannocystis</taxon>
    </lineage>
</organism>
<protein>
    <recommendedName>
        <fullName evidence="3">Bacteriophage lambda head decoration protein D</fullName>
    </recommendedName>
</protein>
<accession>A0ABY7HDE3</accession>
<reference evidence="1" key="1">
    <citation type="submission" date="2022-11" db="EMBL/GenBank/DDBJ databases">
        <title>Minimal conservation of predation-associated metabolite biosynthetic gene clusters underscores biosynthetic potential of Myxococcota including descriptions for ten novel species: Archangium lansinium sp. nov., Myxococcus landrumus sp. nov., Nannocystis bai.</title>
        <authorList>
            <person name="Ahearne A."/>
            <person name="Stevens C."/>
            <person name="Dowd S."/>
        </authorList>
    </citation>
    <scope>NUCLEOTIDE SEQUENCE</scope>
    <source>
        <strain evidence="1">Fl3</strain>
    </source>
</reference>
<sequence>MPTTYDDDKLFRGDCTFEGAVDMSGASGTGVVKMIEVPFTLTDIQAGSLSSDAVPVGALILGAAITMTTALTFSGGDTTGVTLKAGTSGDDDGYFAATQLSGATGSKRPAAAGALIGLQVAGDAGSCALVFAATGGSPDLADVTAGAGKLMLAYTLFA</sequence>
<dbReference type="Proteomes" id="UP001164459">
    <property type="component" value="Chromosome"/>
</dbReference>
<evidence type="ECO:0008006" key="3">
    <source>
        <dbReference type="Google" id="ProtNLM"/>
    </source>
</evidence>
<name>A0ABY7HDE3_9BACT</name>